<sequence length="1548" mass="178759">MSVLLAKERILKLIQAWDEKQIKSWSLLELLLQLLNDSRTINEMLKQREQAANLAVHKEQEEQKAQSFTPYWDFSMIDDEEELQAREKFMKAIQTFLQKFSRYPFGVMPKVLLIAWERFSKIKHAFTDKQYQPEEIQELMCKLLEDLQIISEELAEYISSSSWNHPTFYNNDKKHSIQYKEYLENCSNAITTVLPTEEPEYSLSMGYEHLSTIPETKSDEIIKSSVENLVPIPSEYEGIFENTCDVPVCEDSSTFDDLKDHSEILSNSNNDDILSDDDAFEDIEYVEASLPDSELVSLERRKMILPPHFPSLRSLIILFCSNNSLPEFETFSDHTKETRSGSTTAHANNSPPKYDSFCFEIEPNQGRFTSVVMNDISDNLTNDPLLEEVHLFLVLDNSIPPGIKNIDYDSKRDILFLEELLSNDSISLPENESSNFDDPSFPRPPPEPSDVEFFFDFEPNSGELISAVMNNIDEFNEDECFDPGGEITVFTNIEDENIFSFIFVIRIFLPYLTYPEVSPLLISTGSEDTIFDPGVDIEKITKKGPKPDKNEHKIVKNTQKPNPKTFLLYSTTINMSGVDHNDSEENDHSVDKLIRKFNHKIAKCQKRIEKANQQTKYLEIQNKDLQDKYDVLINQVNTFEEQNNEFNEQMKLLNEKNADLLAQTEVLQDQLKVKHVVIDTHTECQAQYAKLKEERYEYMIRYFSLCDNEKQHRKKIDEQEILFDKMSRFENPSYFKKAKDLRPSLYDEKVIGLWYTLMFLTHSDEALEIEKFKRARENKIEFAYDYENLNASYKTSSLKPYVPTVILEKIIVDLEDEVVSLLEKEKANLEIIESLKSKDVKRYSCKDLLSCNNSDLGETSSAYVCNDAMNVSCNSRLCDSFDENNLFIFDDESVRNSQVSQMPFRKKPNASLNVPSRSKLNKSLPRIIVQICLWIVDSGCSNHMTGNRALLTNFVKKFFGTVRFGNNDFAVIASYEDVVIGSMAIKKVYYVKDLGHNLFSVGQFCDTGLEVAFRKSTCFVRTEDGVDLLTNDRSSNFYTISLNEVASNSLACLLANASSSKSWLWHQRLLHLNFATINNLVKNNLIQGLPKMKFEKDHLCSACEQVKIHQKHHKSKTTFASNHFHMDLCGPMRVEDEASEVIISFIKKTQVNLQLQVQRVRTDNGTKFKNKTLAKFFDEQSLEEVAVPSSSTQSVLNNMVPNVDEASTSHNVFNEHFEDAYFNATLRDADWVIAMQEELDQFARLKVWRLVPRPEGKTIIKTKWVFKNKKDESSLVIRNKARLVADFTVFQMDVRQRLNGILKEEVYVGQPLDFVSKQYLDHVYALDKALYGLKQVHQAWYDVLSQPDATCMCGRYQANPNEHHVSAIKKIFRYLKRTINLGLWYSKDFGFDLTAYSDADHAGCHLNRKSTSSSVQFLGDKLVCWSSKKKNCVSISTAESEYVAFFGYYAQVLWMRTQLTDYGFFYDKVPIYCDSKSAIAISCNPVQHTRTKNIDVRYHFIKDHVEEGTIELYFVGTEYQLADLFTKSLPEARFKILVEKLGMMSRET</sequence>
<dbReference type="PANTHER" id="PTHR11439:SF495">
    <property type="entry name" value="REVERSE TRANSCRIPTASE, RNA-DEPENDENT DNA POLYMERASE-RELATED"/>
    <property type="match status" value="1"/>
</dbReference>
<comment type="caution">
    <text evidence="5">The sequence shown here is derived from an EMBL/GenBank/DDBJ whole genome shotgun (WGS) entry which is preliminary data.</text>
</comment>
<feature type="coiled-coil region" evidence="1">
    <location>
        <begin position="594"/>
        <end position="670"/>
    </location>
</feature>
<protein>
    <submittedName>
        <fullName evidence="5">Retrovirus-related Pol polyprotein from transposon TNT 1-94</fullName>
    </submittedName>
</protein>
<evidence type="ECO:0000256" key="1">
    <source>
        <dbReference type="SAM" id="Coils"/>
    </source>
</evidence>
<dbReference type="InterPro" id="IPR013103">
    <property type="entry name" value="RVT_2"/>
</dbReference>
<dbReference type="Pfam" id="PF22936">
    <property type="entry name" value="Pol_BBD"/>
    <property type="match status" value="1"/>
</dbReference>
<dbReference type="InterPro" id="IPR025724">
    <property type="entry name" value="GAG-pre-integrase_dom"/>
</dbReference>
<keyword evidence="1" id="KW-0175">Coiled coil</keyword>
<evidence type="ECO:0000259" key="4">
    <source>
        <dbReference type="Pfam" id="PF22936"/>
    </source>
</evidence>
<dbReference type="PANTHER" id="PTHR11439">
    <property type="entry name" value="GAG-POL-RELATED RETROTRANSPOSON"/>
    <property type="match status" value="1"/>
</dbReference>
<dbReference type="EMBL" id="BKCJ010000229">
    <property type="protein sequence ID" value="GEU31209.1"/>
    <property type="molecule type" value="Genomic_DNA"/>
</dbReference>
<organism evidence="5">
    <name type="scientific">Tanacetum cinerariifolium</name>
    <name type="common">Dalmatian daisy</name>
    <name type="synonym">Chrysanthemum cinerariifolium</name>
    <dbReference type="NCBI Taxonomy" id="118510"/>
    <lineage>
        <taxon>Eukaryota</taxon>
        <taxon>Viridiplantae</taxon>
        <taxon>Streptophyta</taxon>
        <taxon>Embryophyta</taxon>
        <taxon>Tracheophyta</taxon>
        <taxon>Spermatophyta</taxon>
        <taxon>Magnoliopsida</taxon>
        <taxon>eudicotyledons</taxon>
        <taxon>Gunneridae</taxon>
        <taxon>Pentapetalae</taxon>
        <taxon>asterids</taxon>
        <taxon>campanulids</taxon>
        <taxon>Asterales</taxon>
        <taxon>Asteraceae</taxon>
        <taxon>Asteroideae</taxon>
        <taxon>Anthemideae</taxon>
        <taxon>Anthemidinae</taxon>
        <taxon>Tanacetum</taxon>
    </lineage>
</organism>
<dbReference type="Pfam" id="PF07727">
    <property type="entry name" value="RVT_2"/>
    <property type="match status" value="1"/>
</dbReference>
<dbReference type="Pfam" id="PF13976">
    <property type="entry name" value="gag_pre-integrs"/>
    <property type="match status" value="1"/>
</dbReference>
<dbReference type="InterPro" id="IPR054722">
    <property type="entry name" value="PolX-like_BBD"/>
</dbReference>
<feature type="domain" description="GAG-pre-integrase" evidence="3">
    <location>
        <begin position="1037"/>
        <end position="1107"/>
    </location>
</feature>
<reference evidence="5" key="1">
    <citation type="journal article" date="2019" name="Sci. Rep.">
        <title>Draft genome of Tanacetum cinerariifolium, the natural source of mosquito coil.</title>
        <authorList>
            <person name="Yamashiro T."/>
            <person name="Shiraishi A."/>
            <person name="Satake H."/>
            <person name="Nakayama K."/>
        </authorList>
    </citation>
    <scope>NUCLEOTIDE SEQUENCE</scope>
</reference>
<feature type="domain" description="Reverse transcriptase Ty1/copia-type" evidence="2">
    <location>
        <begin position="1287"/>
        <end position="1346"/>
    </location>
</feature>
<accession>A0A6L2J2G3</accession>
<evidence type="ECO:0000259" key="2">
    <source>
        <dbReference type="Pfam" id="PF07727"/>
    </source>
</evidence>
<proteinExistence type="predicted"/>
<evidence type="ECO:0000259" key="3">
    <source>
        <dbReference type="Pfam" id="PF13976"/>
    </source>
</evidence>
<dbReference type="CDD" id="cd09272">
    <property type="entry name" value="RNase_HI_RT_Ty1"/>
    <property type="match status" value="1"/>
</dbReference>
<gene>
    <name evidence="5" type="ORF">Tci_003187</name>
</gene>
<evidence type="ECO:0000313" key="5">
    <source>
        <dbReference type="EMBL" id="GEU31209.1"/>
    </source>
</evidence>
<feature type="domain" description="Retrovirus-related Pol polyprotein from transposon TNT 1-94-like beta-barrel" evidence="4">
    <location>
        <begin position="934"/>
        <end position="1008"/>
    </location>
</feature>
<name>A0A6L2J2G3_TANCI</name>